<keyword evidence="3" id="KW-1185">Reference proteome</keyword>
<reference evidence="2 3" key="1">
    <citation type="submission" date="2023-04" db="EMBL/GenBank/DDBJ databases">
        <title>Genome of Basidiobolus ranarum AG-B5.</title>
        <authorList>
            <person name="Stajich J.E."/>
            <person name="Carter-House D."/>
            <person name="Gryganskyi A."/>
        </authorList>
    </citation>
    <scope>NUCLEOTIDE SEQUENCE [LARGE SCALE GENOMIC DNA]</scope>
    <source>
        <strain evidence="2 3">AG-B5</strain>
    </source>
</reference>
<accession>A0ABR2WJ81</accession>
<sequence>MHFAKRYFFLTVFTCFVALSMSRPITVLQDLTVQTESLEQESLSEIFESNHYSCQEDCDEDIEQAEFWEEYEKYYNFFIKDDAETDSWF</sequence>
<comment type="caution">
    <text evidence="2">The sequence shown here is derived from an EMBL/GenBank/DDBJ whole genome shotgun (WGS) entry which is preliminary data.</text>
</comment>
<keyword evidence="1" id="KW-0732">Signal</keyword>
<dbReference type="Proteomes" id="UP001479436">
    <property type="component" value="Unassembled WGS sequence"/>
</dbReference>
<protein>
    <recommendedName>
        <fullName evidence="4">Phytosulfokine-beta</fullName>
    </recommendedName>
</protein>
<feature type="chain" id="PRO_5046812722" description="Phytosulfokine-beta" evidence="1">
    <location>
        <begin position="23"/>
        <end position="89"/>
    </location>
</feature>
<evidence type="ECO:0000313" key="3">
    <source>
        <dbReference type="Proteomes" id="UP001479436"/>
    </source>
</evidence>
<evidence type="ECO:0000256" key="1">
    <source>
        <dbReference type="SAM" id="SignalP"/>
    </source>
</evidence>
<name>A0ABR2WJ81_9FUNG</name>
<organism evidence="2 3">
    <name type="scientific">Basidiobolus ranarum</name>
    <dbReference type="NCBI Taxonomy" id="34480"/>
    <lineage>
        <taxon>Eukaryota</taxon>
        <taxon>Fungi</taxon>
        <taxon>Fungi incertae sedis</taxon>
        <taxon>Zoopagomycota</taxon>
        <taxon>Entomophthoromycotina</taxon>
        <taxon>Basidiobolomycetes</taxon>
        <taxon>Basidiobolales</taxon>
        <taxon>Basidiobolaceae</taxon>
        <taxon>Basidiobolus</taxon>
    </lineage>
</organism>
<proteinExistence type="predicted"/>
<evidence type="ECO:0000313" key="2">
    <source>
        <dbReference type="EMBL" id="KAK9761562.1"/>
    </source>
</evidence>
<evidence type="ECO:0008006" key="4">
    <source>
        <dbReference type="Google" id="ProtNLM"/>
    </source>
</evidence>
<feature type="signal peptide" evidence="1">
    <location>
        <begin position="1"/>
        <end position="22"/>
    </location>
</feature>
<gene>
    <name evidence="2" type="ORF">K7432_013449</name>
</gene>
<dbReference type="EMBL" id="JASJQH010001334">
    <property type="protein sequence ID" value="KAK9761562.1"/>
    <property type="molecule type" value="Genomic_DNA"/>
</dbReference>